<keyword evidence="2" id="KW-0547">Nucleotide-binding</keyword>
<keyword evidence="3" id="KW-0418">Kinase</keyword>
<dbReference type="GO" id="GO:0005524">
    <property type="term" value="F:ATP binding"/>
    <property type="evidence" value="ECO:0007669"/>
    <property type="project" value="InterPro"/>
</dbReference>
<dbReference type="Proteomes" id="UP001196413">
    <property type="component" value="Unassembled WGS sequence"/>
</dbReference>
<keyword evidence="6" id="KW-1185">Reference proteome</keyword>
<dbReference type="InterPro" id="IPR000850">
    <property type="entry name" value="Adenylat/UMP-CMP_kin"/>
</dbReference>
<keyword evidence="1" id="KW-0808">Transferase</keyword>
<evidence type="ECO:0000256" key="3">
    <source>
        <dbReference type="ARBA" id="ARBA00022777"/>
    </source>
</evidence>
<evidence type="ECO:0000256" key="2">
    <source>
        <dbReference type="ARBA" id="ARBA00022741"/>
    </source>
</evidence>
<name>A0AAD5N9W0_PARTN</name>
<feature type="compositionally biased region" description="Polar residues" evidence="4">
    <location>
        <begin position="1"/>
        <end position="25"/>
    </location>
</feature>
<dbReference type="CDD" id="cd01428">
    <property type="entry name" value="ADK"/>
    <property type="match status" value="1"/>
</dbReference>
<feature type="compositionally biased region" description="Low complexity" evidence="4">
    <location>
        <begin position="125"/>
        <end position="148"/>
    </location>
</feature>
<evidence type="ECO:0000256" key="4">
    <source>
        <dbReference type="SAM" id="MobiDB-lite"/>
    </source>
</evidence>
<evidence type="ECO:0000313" key="6">
    <source>
        <dbReference type="Proteomes" id="UP001196413"/>
    </source>
</evidence>
<gene>
    <name evidence="5" type="ORF">KIN20_023178</name>
</gene>
<sequence>MTTGVPVLNSNPPSQAQTRVPTTATEDPIVLSKQHESDAGVNSSSPNDAIPKRVDSVRSNENASRSQTAEQPNKISENENTNAVSPQIPESPAKDSTPGVVLVSPTATNTSNPPSIADEVSVAQKSSTPTSPKTSSPEAVPSSSSNSIPRGLSTNASIILVIGAPGAQKSDIAKRIAQKYDGFILCSMGALLRAKVAEESTDELWQRIARKIDLGEPVPMVGKINLAILIDCTEQFCLDTIAKRYDTGSKASPEDDPEVAKTRMALFKQNTLPMLKALDEKGILRVVRVPTVEGDSDPDTVFKDVSAVIDHSLLIQGKNHTYLCKVYFATHNDRFSWMFQEKNEPII</sequence>
<feature type="compositionally biased region" description="Polar residues" evidence="4">
    <location>
        <begin position="59"/>
        <end position="85"/>
    </location>
</feature>
<comment type="caution">
    <text evidence="5">The sequence shown here is derived from an EMBL/GenBank/DDBJ whole genome shotgun (WGS) entry which is preliminary data.</text>
</comment>
<dbReference type="SUPFAM" id="SSF52540">
    <property type="entry name" value="P-loop containing nucleoside triphosphate hydrolases"/>
    <property type="match status" value="1"/>
</dbReference>
<protein>
    <recommendedName>
        <fullName evidence="7">Adenylate kinase</fullName>
    </recommendedName>
</protein>
<evidence type="ECO:0000313" key="5">
    <source>
        <dbReference type="EMBL" id="KAJ1363334.1"/>
    </source>
</evidence>
<dbReference type="AlphaFoldDB" id="A0AAD5N9W0"/>
<dbReference type="GO" id="GO:0019205">
    <property type="term" value="F:nucleobase-containing compound kinase activity"/>
    <property type="evidence" value="ECO:0007669"/>
    <property type="project" value="InterPro"/>
</dbReference>
<dbReference type="EMBL" id="JAHQIW010004666">
    <property type="protein sequence ID" value="KAJ1363334.1"/>
    <property type="molecule type" value="Genomic_DNA"/>
</dbReference>
<reference evidence="5" key="1">
    <citation type="submission" date="2021-06" db="EMBL/GenBank/DDBJ databases">
        <title>Parelaphostrongylus tenuis whole genome reference sequence.</title>
        <authorList>
            <person name="Garwood T.J."/>
            <person name="Larsen P.A."/>
            <person name="Fountain-Jones N.M."/>
            <person name="Garbe J.R."/>
            <person name="Macchietto M.G."/>
            <person name="Kania S.A."/>
            <person name="Gerhold R.W."/>
            <person name="Richards J.E."/>
            <person name="Wolf T.M."/>
        </authorList>
    </citation>
    <scope>NUCLEOTIDE SEQUENCE</scope>
    <source>
        <strain evidence="5">MNPRO001-30</strain>
        <tissue evidence="5">Meninges</tissue>
    </source>
</reference>
<accession>A0AAD5N9W0</accession>
<evidence type="ECO:0000256" key="1">
    <source>
        <dbReference type="ARBA" id="ARBA00022679"/>
    </source>
</evidence>
<dbReference type="Gene3D" id="3.40.50.300">
    <property type="entry name" value="P-loop containing nucleotide triphosphate hydrolases"/>
    <property type="match status" value="2"/>
</dbReference>
<dbReference type="GO" id="GO:0006139">
    <property type="term" value="P:nucleobase-containing compound metabolic process"/>
    <property type="evidence" value="ECO:0007669"/>
    <property type="project" value="InterPro"/>
</dbReference>
<feature type="compositionally biased region" description="Polar residues" evidence="4">
    <location>
        <begin position="105"/>
        <end position="114"/>
    </location>
</feature>
<evidence type="ECO:0008006" key="7">
    <source>
        <dbReference type="Google" id="ProtNLM"/>
    </source>
</evidence>
<organism evidence="5 6">
    <name type="scientific">Parelaphostrongylus tenuis</name>
    <name type="common">Meningeal worm</name>
    <dbReference type="NCBI Taxonomy" id="148309"/>
    <lineage>
        <taxon>Eukaryota</taxon>
        <taxon>Metazoa</taxon>
        <taxon>Ecdysozoa</taxon>
        <taxon>Nematoda</taxon>
        <taxon>Chromadorea</taxon>
        <taxon>Rhabditida</taxon>
        <taxon>Rhabditina</taxon>
        <taxon>Rhabditomorpha</taxon>
        <taxon>Strongyloidea</taxon>
        <taxon>Metastrongylidae</taxon>
        <taxon>Parelaphostrongylus</taxon>
    </lineage>
</organism>
<feature type="region of interest" description="Disordered" evidence="4">
    <location>
        <begin position="1"/>
        <end position="148"/>
    </location>
</feature>
<proteinExistence type="predicted"/>
<dbReference type="InterPro" id="IPR027417">
    <property type="entry name" value="P-loop_NTPase"/>
</dbReference>
<dbReference type="PANTHER" id="PTHR23359">
    <property type="entry name" value="NUCLEOTIDE KINASE"/>
    <property type="match status" value="1"/>
</dbReference>